<dbReference type="Pfam" id="PF06101">
    <property type="entry name" value="Vps62"/>
    <property type="match status" value="1"/>
</dbReference>
<accession>A0A392M9I1</accession>
<dbReference type="EMBL" id="LXQA010006263">
    <property type="protein sequence ID" value="MCH84096.1"/>
    <property type="molecule type" value="Genomic_DNA"/>
</dbReference>
<comment type="caution">
    <text evidence="1">The sequence shown here is derived from an EMBL/GenBank/DDBJ whole genome shotgun (WGS) entry which is preliminary data.</text>
</comment>
<name>A0A392M9I1_9FABA</name>
<feature type="non-terminal residue" evidence="1">
    <location>
        <position position="1"/>
    </location>
</feature>
<dbReference type="PANTHER" id="PTHR48152:SF3">
    <property type="entry name" value="DUF946 FAMILY PROTEIN (DUF946)"/>
    <property type="match status" value="1"/>
</dbReference>
<evidence type="ECO:0000313" key="2">
    <source>
        <dbReference type="Proteomes" id="UP000265520"/>
    </source>
</evidence>
<dbReference type="Proteomes" id="UP000265520">
    <property type="component" value="Unassembled WGS sequence"/>
</dbReference>
<evidence type="ECO:0000313" key="1">
    <source>
        <dbReference type="EMBL" id="MCH84096.1"/>
    </source>
</evidence>
<protein>
    <submittedName>
        <fullName evidence="1">DUF946 family protein</fullName>
    </submittedName>
</protein>
<organism evidence="1 2">
    <name type="scientific">Trifolium medium</name>
    <dbReference type="NCBI Taxonomy" id="97028"/>
    <lineage>
        <taxon>Eukaryota</taxon>
        <taxon>Viridiplantae</taxon>
        <taxon>Streptophyta</taxon>
        <taxon>Embryophyta</taxon>
        <taxon>Tracheophyta</taxon>
        <taxon>Spermatophyta</taxon>
        <taxon>Magnoliopsida</taxon>
        <taxon>eudicotyledons</taxon>
        <taxon>Gunneridae</taxon>
        <taxon>Pentapetalae</taxon>
        <taxon>rosids</taxon>
        <taxon>fabids</taxon>
        <taxon>Fabales</taxon>
        <taxon>Fabaceae</taxon>
        <taxon>Papilionoideae</taxon>
        <taxon>50 kb inversion clade</taxon>
        <taxon>NPAAA clade</taxon>
        <taxon>Hologalegina</taxon>
        <taxon>IRL clade</taxon>
        <taxon>Trifolieae</taxon>
        <taxon>Trifolium</taxon>
    </lineage>
</organism>
<reference evidence="1 2" key="1">
    <citation type="journal article" date="2018" name="Front. Plant Sci.">
        <title>Red Clover (Trifolium pratense) and Zigzag Clover (T. medium) - A Picture of Genomic Similarities and Differences.</title>
        <authorList>
            <person name="Dluhosova J."/>
            <person name="Istvanek J."/>
            <person name="Nedelnik J."/>
            <person name="Repkova J."/>
        </authorList>
    </citation>
    <scope>NUCLEOTIDE SEQUENCE [LARGE SCALE GENOMIC DNA]</scope>
    <source>
        <strain evidence="2">cv. 10/8</strain>
        <tissue evidence="1">Leaf</tissue>
    </source>
</reference>
<sequence length="109" mass="12197">EWGPHIDYKLDDELKAVEKFLPGKLKDVFENIVRGLPKEMLGEEGPTGPKEKASQISMDTSLARTSAECSVLLMHSKSWIFYLSLQVNCTCCSFAEIYSTSAEDNATEF</sequence>
<keyword evidence="2" id="KW-1185">Reference proteome</keyword>
<dbReference type="InterPro" id="IPR009291">
    <property type="entry name" value="Vps62"/>
</dbReference>
<gene>
    <name evidence="1" type="ORF">A2U01_0004927</name>
</gene>
<proteinExistence type="predicted"/>
<dbReference type="AlphaFoldDB" id="A0A392M9I1"/>
<dbReference type="PANTHER" id="PTHR48152">
    <property type="entry name" value="F1C9.34 PROTEIN"/>
    <property type="match status" value="1"/>
</dbReference>